<keyword evidence="1" id="KW-0732">Signal</keyword>
<evidence type="ECO:0000313" key="3">
    <source>
        <dbReference type="EMBL" id="SEJ90892.1"/>
    </source>
</evidence>
<name>A0A1H7CUN2_9FIRM</name>
<dbReference type="InterPro" id="IPR001119">
    <property type="entry name" value="SLH_dom"/>
</dbReference>
<keyword evidence="4" id="KW-1185">Reference proteome</keyword>
<gene>
    <name evidence="3" type="ORF">SAMN05660742_12341</name>
</gene>
<dbReference type="Proteomes" id="UP000199662">
    <property type="component" value="Unassembled WGS sequence"/>
</dbReference>
<organism evidence="3 4">
    <name type="scientific">Propionispira arboris</name>
    <dbReference type="NCBI Taxonomy" id="84035"/>
    <lineage>
        <taxon>Bacteria</taxon>
        <taxon>Bacillati</taxon>
        <taxon>Bacillota</taxon>
        <taxon>Negativicutes</taxon>
        <taxon>Selenomonadales</taxon>
        <taxon>Selenomonadaceae</taxon>
        <taxon>Propionispira</taxon>
    </lineage>
</organism>
<sequence>MNKKLSTVIALALSVGITSSAFAATNSFSDVPKDHWSYAAINQLTKDGIIEGNGDGTFAGDRSMSRYEMAVVVARAVDHLQTANPADQALVEKLEKEYASEMKNLDAKYTALDKRVDNVMLSGFVRAKYDSDDSSTGSTFGSENNNKHFYMDFEGKMKVDENWDAHFQSETRKGYTANQDWRPTAKSHSSDDQDGTIQRIWAEGKVGAVGVTLGTKWWGLGYQNVLFGHAADGVMLDYNVTPDWKVSVFNLRPRQSGLTQWIGTTDQNVQDNMNLYGMNFAGKLGHNLETNIAIGANKDKDIYGAGRWGSIDLRTQLVDNLKLTATYSRTNAENNNSSQEYRLDYKGTDLKKVGSFGSYFRYFKLAPYGDISHDDEWGSMPDNVKGWILGVTYVPFTNVQWETFYSKQDQVVGTKDRNLFRTQIDFHF</sequence>
<feature type="signal peptide" evidence="1">
    <location>
        <begin position="1"/>
        <end position="23"/>
    </location>
</feature>
<dbReference type="InterPro" id="IPR051465">
    <property type="entry name" value="Cell_Envelope_Struct_Comp"/>
</dbReference>
<dbReference type="RefSeq" id="WP_091835000.1">
    <property type="nucleotide sequence ID" value="NZ_FNZK01000023.1"/>
</dbReference>
<feature type="domain" description="SLH" evidence="2">
    <location>
        <begin position="24"/>
        <end position="87"/>
    </location>
</feature>
<evidence type="ECO:0000313" key="4">
    <source>
        <dbReference type="Proteomes" id="UP000199662"/>
    </source>
</evidence>
<dbReference type="PROSITE" id="PS51272">
    <property type="entry name" value="SLH"/>
    <property type="match status" value="1"/>
</dbReference>
<accession>A0A1H7CUN2</accession>
<dbReference type="Pfam" id="PF00395">
    <property type="entry name" value="SLH"/>
    <property type="match status" value="1"/>
</dbReference>
<dbReference type="AlphaFoldDB" id="A0A1H7CUN2"/>
<proteinExistence type="predicted"/>
<dbReference type="PANTHER" id="PTHR43308">
    <property type="entry name" value="OUTER MEMBRANE PROTEIN ALPHA-RELATED"/>
    <property type="match status" value="1"/>
</dbReference>
<protein>
    <submittedName>
        <fullName evidence="3">S-layer homology domain-containing protein</fullName>
    </submittedName>
</protein>
<evidence type="ECO:0000259" key="2">
    <source>
        <dbReference type="PROSITE" id="PS51272"/>
    </source>
</evidence>
<reference evidence="3 4" key="1">
    <citation type="submission" date="2016-10" db="EMBL/GenBank/DDBJ databases">
        <authorList>
            <person name="de Groot N.N."/>
        </authorList>
    </citation>
    <scope>NUCLEOTIDE SEQUENCE [LARGE SCALE GENOMIC DNA]</scope>
    <source>
        <strain evidence="3 4">DSM 2179</strain>
    </source>
</reference>
<dbReference type="SUPFAM" id="SSF56935">
    <property type="entry name" value="Porins"/>
    <property type="match status" value="1"/>
</dbReference>
<evidence type="ECO:0000256" key="1">
    <source>
        <dbReference type="SAM" id="SignalP"/>
    </source>
</evidence>
<dbReference type="EMBL" id="FNZK01000023">
    <property type="protein sequence ID" value="SEJ90892.1"/>
    <property type="molecule type" value="Genomic_DNA"/>
</dbReference>
<feature type="chain" id="PRO_5011691533" evidence="1">
    <location>
        <begin position="24"/>
        <end position="428"/>
    </location>
</feature>
<dbReference type="STRING" id="84035.SAMN05660742_12341"/>
<dbReference type="PANTHER" id="PTHR43308:SF1">
    <property type="entry name" value="OUTER MEMBRANE PROTEIN ALPHA"/>
    <property type="match status" value="1"/>
</dbReference>